<gene>
    <name evidence="1" type="ORF">MRATA1EN1_LOCUS757</name>
</gene>
<protein>
    <submittedName>
        <fullName evidence="1">Uncharacterized protein</fullName>
    </submittedName>
</protein>
<proteinExistence type="predicted"/>
<dbReference type="Proteomes" id="UP001176941">
    <property type="component" value="Chromosome 1"/>
</dbReference>
<accession>A0ABN8XQX5</accession>
<sequence>MSPRKQVSLETECVRAVQSVCVIVFDLSFFPCIYEAPRKEPGVGRPQLRRVKTTDSSFPCVLTSVPPCSPAGEVSRPPHVQDPSPSTCVLPGWQTLEPLGSEN</sequence>
<evidence type="ECO:0000313" key="2">
    <source>
        <dbReference type="Proteomes" id="UP001176941"/>
    </source>
</evidence>
<name>A0ABN8XQX5_RANTA</name>
<reference evidence="1" key="1">
    <citation type="submission" date="2023-04" db="EMBL/GenBank/DDBJ databases">
        <authorList>
            <consortium name="ELIXIR-Norway"/>
        </authorList>
    </citation>
    <scope>NUCLEOTIDE SEQUENCE [LARGE SCALE GENOMIC DNA]</scope>
</reference>
<keyword evidence="2" id="KW-1185">Reference proteome</keyword>
<dbReference type="EMBL" id="OX459937">
    <property type="protein sequence ID" value="CAI9151795.1"/>
    <property type="molecule type" value="Genomic_DNA"/>
</dbReference>
<organism evidence="1 2">
    <name type="scientific">Rangifer tarandus platyrhynchus</name>
    <name type="common">Svalbard reindeer</name>
    <dbReference type="NCBI Taxonomy" id="3082113"/>
    <lineage>
        <taxon>Eukaryota</taxon>
        <taxon>Metazoa</taxon>
        <taxon>Chordata</taxon>
        <taxon>Craniata</taxon>
        <taxon>Vertebrata</taxon>
        <taxon>Euteleostomi</taxon>
        <taxon>Mammalia</taxon>
        <taxon>Eutheria</taxon>
        <taxon>Laurasiatheria</taxon>
        <taxon>Artiodactyla</taxon>
        <taxon>Ruminantia</taxon>
        <taxon>Pecora</taxon>
        <taxon>Cervidae</taxon>
        <taxon>Odocoileinae</taxon>
        <taxon>Rangifer</taxon>
    </lineage>
</organism>
<evidence type="ECO:0000313" key="1">
    <source>
        <dbReference type="EMBL" id="CAI9151795.1"/>
    </source>
</evidence>